<sequence length="402" mass="43733">MKLVPLCLSALLVLATSTAASAADCQPTSPSKFPSWLSGVKKEAAGMGISRRGLAGLDGLTYDPAVIKRDRSQSVFSLTFLEFQARLISGGRMNKGAALIKQHAAIFKQVEQRYGVPPSVITAFWGLETDFGGYMGDFHTIRSLATLAFDCRRPEKFRPQVFAALQILDRGDMTEEDMVGAWAGEIGQVQFLPADFLESAVDADGDGRVDLKRSIPDILMSTGSLLVNHGWQANQPWLQEVSVPEDMPWDQADIAIQHPRSQWAKWGVKLVSGKSLKADKAGASLLLPMGRHGPAFLAYPNFTKVYLKWNESLIYSTTAAYFGTRLAGAPPVSKGNGPVDALDYNQIMELQKILTRMGYDVGKVDGKLGAASRAAVKAVQIKLGLPADSWPTTEFLARLRKS</sequence>
<evidence type="ECO:0000313" key="2">
    <source>
        <dbReference type="Proteomes" id="UP000616151"/>
    </source>
</evidence>
<organism evidence="1 2">
    <name type="scientific">Taklimakanibacter albus</name>
    <dbReference type="NCBI Taxonomy" id="2800327"/>
    <lineage>
        <taxon>Bacteria</taxon>
        <taxon>Pseudomonadati</taxon>
        <taxon>Pseudomonadota</taxon>
        <taxon>Alphaproteobacteria</taxon>
        <taxon>Hyphomicrobiales</taxon>
        <taxon>Aestuariivirgaceae</taxon>
        <taxon>Taklimakanibacter</taxon>
    </lineage>
</organism>
<name>A0ACC5R2C9_9HYPH</name>
<protein>
    <submittedName>
        <fullName evidence="1">Lytic murein transglycosylase</fullName>
    </submittedName>
</protein>
<proteinExistence type="predicted"/>
<comment type="caution">
    <text evidence="1">The sequence shown here is derived from an EMBL/GenBank/DDBJ whole genome shotgun (WGS) entry which is preliminary data.</text>
</comment>
<keyword evidence="2" id="KW-1185">Reference proteome</keyword>
<accession>A0ACC5R2C9</accession>
<dbReference type="Proteomes" id="UP000616151">
    <property type="component" value="Unassembled WGS sequence"/>
</dbReference>
<reference evidence="1" key="1">
    <citation type="submission" date="2021-01" db="EMBL/GenBank/DDBJ databases">
        <authorList>
            <person name="Sun Q."/>
        </authorList>
    </citation>
    <scope>NUCLEOTIDE SEQUENCE</scope>
    <source>
        <strain evidence="1">YIM B02566</strain>
    </source>
</reference>
<dbReference type="EMBL" id="JAENHL010000006">
    <property type="protein sequence ID" value="MBK1866817.1"/>
    <property type="molecule type" value="Genomic_DNA"/>
</dbReference>
<evidence type="ECO:0000313" key="1">
    <source>
        <dbReference type="EMBL" id="MBK1866817.1"/>
    </source>
</evidence>
<gene>
    <name evidence="1" type="ORF">JHL16_10670</name>
</gene>